<gene>
    <name evidence="4" type="ORF">SEPMUDRAFT_64456</name>
</gene>
<feature type="signal peptide" evidence="2">
    <location>
        <begin position="1"/>
        <end position="18"/>
    </location>
</feature>
<feature type="domain" description="Apple" evidence="3">
    <location>
        <begin position="48"/>
        <end position="93"/>
    </location>
</feature>
<accession>M3BZM1</accession>
<dbReference type="STRING" id="692275.M3BZM1"/>
<dbReference type="GeneID" id="27906817"/>
<reference evidence="4 5" key="1">
    <citation type="journal article" date="2012" name="PLoS Pathog.">
        <title>Diverse lifestyles and strategies of plant pathogenesis encoded in the genomes of eighteen Dothideomycetes fungi.</title>
        <authorList>
            <person name="Ohm R.A."/>
            <person name="Feau N."/>
            <person name="Henrissat B."/>
            <person name="Schoch C.L."/>
            <person name="Horwitz B.A."/>
            <person name="Barry K.W."/>
            <person name="Condon B.J."/>
            <person name="Copeland A.C."/>
            <person name="Dhillon B."/>
            <person name="Glaser F."/>
            <person name="Hesse C.N."/>
            <person name="Kosti I."/>
            <person name="LaButti K."/>
            <person name="Lindquist E.A."/>
            <person name="Lucas S."/>
            <person name="Salamov A.A."/>
            <person name="Bradshaw R.E."/>
            <person name="Ciuffetti L."/>
            <person name="Hamelin R.C."/>
            <person name="Kema G.H.J."/>
            <person name="Lawrence C."/>
            <person name="Scott J.A."/>
            <person name="Spatafora J.W."/>
            <person name="Turgeon B.G."/>
            <person name="de Wit P.J.G.M."/>
            <person name="Zhong S."/>
            <person name="Goodwin S.B."/>
            <person name="Grigoriev I.V."/>
        </authorList>
    </citation>
    <scope>NUCLEOTIDE SEQUENCE [LARGE SCALE GENOMIC DNA]</scope>
    <source>
        <strain evidence="4 5">SO2202</strain>
    </source>
</reference>
<name>M3BZM1_SPHMS</name>
<evidence type="ECO:0000313" key="5">
    <source>
        <dbReference type="Proteomes" id="UP000016931"/>
    </source>
</evidence>
<dbReference type="InterPro" id="IPR003609">
    <property type="entry name" value="Pan_app"/>
</dbReference>
<keyword evidence="2" id="KW-0732">Signal</keyword>
<keyword evidence="5" id="KW-1185">Reference proteome</keyword>
<evidence type="ECO:0000259" key="3">
    <source>
        <dbReference type="Pfam" id="PF14295"/>
    </source>
</evidence>
<protein>
    <recommendedName>
        <fullName evidence="3">Apple domain-containing protein</fullName>
    </recommendedName>
</protein>
<dbReference type="HOGENOM" id="CLU_929261_0_0_1"/>
<feature type="chain" id="PRO_5004031507" description="Apple domain-containing protein" evidence="2">
    <location>
        <begin position="19"/>
        <end position="300"/>
    </location>
</feature>
<dbReference type="EMBL" id="KB456263">
    <property type="protein sequence ID" value="EMF13501.1"/>
    <property type="molecule type" value="Genomic_DNA"/>
</dbReference>
<feature type="region of interest" description="Disordered" evidence="1">
    <location>
        <begin position="159"/>
        <end position="178"/>
    </location>
</feature>
<dbReference type="Gene3D" id="3.50.4.10">
    <property type="entry name" value="Hepatocyte Growth Factor"/>
    <property type="match status" value="2"/>
</dbReference>
<feature type="domain" description="Apple" evidence="3">
    <location>
        <begin position="189"/>
        <end position="234"/>
    </location>
</feature>
<evidence type="ECO:0000256" key="2">
    <source>
        <dbReference type="SAM" id="SignalP"/>
    </source>
</evidence>
<dbReference type="OrthoDB" id="160645at2759"/>
<dbReference type="AlphaFoldDB" id="M3BZM1"/>
<sequence length="300" mass="28788">MVSSVFAGLVAVAGIASALPQSTPTGSRSCEVIGSGNQDGQYTVTCGADRPGGDLSNGQAGSFEGCMPMCDQLAGCIGFAWVEGYGGGTCYFKSSLVDQINASNVDMAVKPDSSASSIASTSSIVSTSSVATSSSVAPTSSIASSTSASSTSVVASSTSVTPTSTAGSSCQQLASSGTTTDGYTIECGTDRSGGDLSAAPASSFSGCIPICKATAGCVGFSYVGGSNAGTCYLKSSITTASSNSNVDTAVMLSGGSSSSSSVASSTSSSSTSAVALSTSSSTSTIVPSTSSSSTSTAALS</sequence>
<feature type="region of interest" description="Disordered" evidence="1">
    <location>
        <begin position="277"/>
        <end position="300"/>
    </location>
</feature>
<feature type="non-terminal residue" evidence="4">
    <location>
        <position position="300"/>
    </location>
</feature>
<proteinExistence type="predicted"/>
<dbReference type="Pfam" id="PF14295">
    <property type="entry name" value="PAN_4"/>
    <property type="match status" value="2"/>
</dbReference>
<evidence type="ECO:0000256" key="1">
    <source>
        <dbReference type="SAM" id="MobiDB-lite"/>
    </source>
</evidence>
<dbReference type="eggNOG" id="ENOG502QQEF">
    <property type="taxonomic scope" value="Eukaryota"/>
</dbReference>
<dbReference type="OMA" id="IPICKAT"/>
<dbReference type="RefSeq" id="XP_016761622.1">
    <property type="nucleotide sequence ID" value="XM_016909680.1"/>
</dbReference>
<feature type="compositionally biased region" description="Low complexity" evidence="1">
    <location>
        <begin position="159"/>
        <end position="169"/>
    </location>
</feature>
<evidence type="ECO:0000313" key="4">
    <source>
        <dbReference type="EMBL" id="EMF13501.1"/>
    </source>
</evidence>
<organism evidence="4 5">
    <name type="scientific">Sphaerulina musiva (strain SO2202)</name>
    <name type="common">Poplar stem canker fungus</name>
    <name type="synonym">Septoria musiva</name>
    <dbReference type="NCBI Taxonomy" id="692275"/>
    <lineage>
        <taxon>Eukaryota</taxon>
        <taxon>Fungi</taxon>
        <taxon>Dikarya</taxon>
        <taxon>Ascomycota</taxon>
        <taxon>Pezizomycotina</taxon>
        <taxon>Dothideomycetes</taxon>
        <taxon>Dothideomycetidae</taxon>
        <taxon>Mycosphaerellales</taxon>
        <taxon>Mycosphaerellaceae</taxon>
        <taxon>Sphaerulina</taxon>
    </lineage>
</organism>
<dbReference type="Proteomes" id="UP000016931">
    <property type="component" value="Unassembled WGS sequence"/>
</dbReference>